<sequence length="73" mass="7955">MHDIMNLESRGLPSAFIASTEFVDAAAAQGRSLGITPASLFVPHPIQDRSDEEMTQLARDAIEKIKRLVCSAE</sequence>
<comment type="caution">
    <text evidence="2">The sequence shown here is derived from an EMBL/GenBank/DDBJ whole genome shotgun (WGS) entry which is preliminary data.</text>
</comment>
<dbReference type="InterPro" id="IPR057767">
    <property type="entry name" value="UGSC-like_dom"/>
</dbReference>
<gene>
    <name evidence="2" type="ORF">ABR69_08715</name>
</gene>
<dbReference type="Pfam" id="PF24696">
    <property type="entry name" value="UGSC"/>
    <property type="match status" value="1"/>
</dbReference>
<evidence type="ECO:0000313" key="2">
    <source>
        <dbReference type="EMBL" id="KRO73391.1"/>
    </source>
</evidence>
<dbReference type="AlphaFoldDB" id="A0A0R2SEU1"/>
<evidence type="ECO:0000259" key="1">
    <source>
        <dbReference type="Pfam" id="PF24696"/>
    </source>
</evidence>
<accession>A0A0R2SEU1</accession>
<protein>
    <recommendedName>
        <fullName evidence="1">UGSC-like domain-containing protein</fullName>
    </recommendedName>
</protein>
<name>A0A0R2SEU1_9GAMM</name>
<dbReference type="Proteomes" id="UP000051934">
    <property type="component" value="Unassembled WGS sequence"/>
</dbReference>
<dbReference type="EMBL" id="LIBB01000004">
    <property type="protein sequence ID" value="KRO73391.1"/>
    <property type="molecule type" value="Genomic_DNA"/>
</dbReference>
<organism evidence="2 3">
    <name type="scientific">OM182 bacterium BACL3 MAG-120507-bin80</name>
    <dbReference type="NCBI Taxonomy" id="1655577"/>
    <lineage>
        <taxon>Bacteria</taxon>
        <taxon>Pseudomonadati</taxon>
        <taxon>Pseudomonadota</taxon>
        <taxon>Gammaproteobacteria</taxon>
        <taxon>OMG group</taxon>
        <taxon>OM182 clade</taxon>
    </lineage>
</organism>
<proteinExistence type="predicted"/>
<reference evidence="2 3" key="1">
    <citation type="submission" date="2015-10" db="EMBL/GenBank/DDBJ databases">
        <title>Metagenome-Assembled Genomes uncover a global brackish microbiome.</title>
        <authorList>
            <person name="Hugerth L.W."/>
            <person name="Larsson J."/>
            <person name="Alneberg J."/>
            <person name="Lindh M.V."/>
            <person name="Legrand C."/>
            <person name="Pinhassi J."/>
            <person name="Andersson A.F."/>
        </authorList>
    </citation>
    <scope>NUCLEOTIDE SEQUENCE [LARGE SCALE GENOMIC DNA]</scope>
    <source>
        <strain evidence="2">BACL4 MAG-120507-bin80</strain>
    </source>
</reference>
<evidence type="ECO:0000313" key="3">
    <source>
        <dbReference type="Proteomes" id="UP000051934"/>
    </source>
</evidence>
<feature type="domain" description="UGSC-like" evidence="1">
    <location>
        <begin position="1"/>
        <end position="69"/>
    </location>
</feature>